<dbReference type="EMBL" id="FNVE01000003">
    <property type="protein sequence ID" value="SEG10290.1"/>
    <property type="molecule type" value="Genomic_DNA"/>
</dbReference>
<gene>
    <name evidence="1" type="ORF">SAMN05216586_103220</name>
</gene>
<reference evidence="1 2" key="1">
    <citation type="submission" date="2016-10" db="EMBL/GenBank/DDBJ databases">
        <authorList>
            <person name="Varghese N."/>
            <person name="Submissions S."/>
        </authorList>
    </citation>
    <scope>NUCLEOTIDE SEQUENCE [LARGE SCALE GENOMIC DNA]</scope>
    <source>
        <strain evidence="1 2">CECT 8317</strain>
    </source>
</reference>
<comment type="caution">
    <text evidence="1">The sequence shown here is derived from an EMBL/GenBank/DDBJ whole genome shotgun (WGS) entry which is preliminary data.</text>
</comment>
<dbReference type="Proteomes" id="UP000243518">
    <property type="component" value="Unassembled WGS sequence"/>
</dbReference>
<dbReference type="RefSeq" id="WP_088275240.1">
    <property type="nucleotide sequence ID" value="NZ_FNVE01000003.1"/>
</dbReference>
<sequence length="318" mass="35187">MSQELIPASLPPSTVLTDAEKQAFASRRKSLVSELRCLSGMPEVVSSLNQDTVYKLVMTPEGAQLYRDAQGNIKGVFYKDGKIVEHAKFQEVGPSMMKAAKAVGAQVLLVSIAMQLNRIEEQVSKVFKEFHGDRLAEIEAGKSLFSQVCGMQDPVKREGLALHAIAELTRGFEKTVSALARQIAELPDQKLSFFDNWVGNKSREAEEKHQIAMESFSACLNALQTMARCHLFLDEREVALQLVDSGLGKIEKAGVDVAAVRARLAPKVNNTFPEQSWKQFIEYRKTFSSSHIADLINPQHDVVELEISPAEIMGSMHA</sequence>
<keyword evidence="2" id="KW-1185">Reference proteome</keyword>
<protein>
    <submittedName>
        <fullName evidence="1">Uncharacterized protein</fullName>
    </submittedName>
</protein>
<evidence type="ECO:0000313" key="1">
    <source>
        <dbReference type="EMBL" id="SEG10290.1"/>
    </source>
</evidence>
<evidence type="ECO:0000313" key="2">
    <source>
        <dbReference type="Proteomes" id="UP000243518"/>
    </source>
</evidence>
<name>A0AAQ1G6Q6_9GAMM</name>
<dbReference type="AlphaFoldDB" id="A0AAQ1G6Q6"/>
<organism evidence="1 2">
    <name type="scientific">Halopseudomonas aestusnigri</name>
    <dbReference type="NCBI Taxonomy" id="857252"/>
    <lineage>
        <taxon>Bacteria</taxon>
        <taxon>Pseudomonadati</taxon>
        <taxon>Pseudomonadota</taxon>
        <taxon>Gammaproteobacteria</taxon>
        <taxon>Pseudomonadales</taxon>
        <taxon>Pseudomonadaceae</taxon>
        <taxon>Halopseudomonas</taxon>
    </lineage>
</organism>
<accession>A0AAQ1G6Q6</accession>
<proteinExistence type="predicted"/>